<dbReference type="GO" id="GO:0005886">
    <property type="term" value="C:plasma membrane"/>
    <property type="evidence" value="ECO:0007669"/>
    <property type="project" value="UniProtKB-SubCell"/>
</dbReference>
<dbReference type="EMBL" id="LAZR01035331">
    <property type="protein sequence ID" value="KKL27802.1"/>
    <property type="molecule type" value="Genomic_DNA"/>
</dbReference>
<keyword evidence="4 7" id="KW-0812">Transmembrane</keyword>
<dbReference type="Pfam" id="PF00510">
    <property type="entry name" value="COX3"/>
    <property type="match status" value="1"/>
</dbReference>
<dbReference type="InterPro" id="IPR013833">
    <property type="entry name" value="Cyt_c_oxidase_su3_a-hlx"/>
</dbReference>
<dbReference type="InterPro" id="IPR035973">
    <property type="entry name" value="Cyt_c_oxidase_su3-like_sf"/>
</dbReference>
<evidence type="ECO:0000256" key="5">
    <source>
        <dbReference type="ARBA" id="ARBA00022989"/>
    </source>
</evidence>
<feature type="transmembrane region" description="Helical" evidence="7">
    <location>
        <begin position="184"/>
        <end position="203"/>
    </location>
</feature>
<dbReference type="FunFam" id="1.20.120.80:FF:000001">
    <property type="entry name" value="Cytochrome (Ubi)quinol oxidase subunit III"/>
    <property type="match status" value="1"/>
</dbReference>
<dbReference type="InterPro" id="IPR000298">
    <property type="entry name" value="Cyt_c_oxidase-like_su3"/>
</dbReference>
<keyword evidence="5 7" id="KW-1133">Transmembrane helix</keyword>
<comment type="similarity">
    <text evidence="2">Belongs to the cytochrome c oxidase subunit 3 family.</text>
</comment>
<organism evidence="9">
    <name type="scientific">marine sediment metagenome</name>
    <dbReference type="NCBI Taxonomy" id="412755"/>
    <lineage>
        <taxon>unclassified sequences</taxon>
        <taxon>metagenomes</taxon>
        <taxon>ecological metagenomes</taxon>
    </lineage>
</organism>
<dbReference type="PANTHER" id="PTHR11403:SF2">
    <property type="entry name" value="CYTOCHROME BO(3) UBIQUINOL OXIDASE SUBUNIT 3"/>
    <property type="match status" value="1"/>
</dbReference>
<proteinExistence type="inferred from homology"/>
<comment type="caution">
    <text evidence="9">The sequence shown here is derived from an EMBL/GenBank/DDBJ whole genome shotgun (WGS) entry which is preliminary data.</text>
</comment>
<feature type="transmembrane region" description="Helical" evidence="7">
    <location>
        <begin position="20"/>
        <end position="42"/>
    </location>
</feature>
<keyword evidence="3" id="KW-1003">Cell membrane</keyword>
<feature type="transmembrane region" description="Helical" evidence="7">
    <location>
        <begin position="102"/>
        <end position="120"/>
    </location>
</feature>
<reference evidence="9" key="1">
    <citation type="journal article" date="2015" name="Nature">
        <title>Complex archaea that bridge the gap between prokaryotes and eukaryotes.</title>
        <authorList>
            <person name="Spang A."/>
            <person name="Saw J.H."/>
            <person name="Jorgensen S.L."/>
            <person name="Zaremba-Niedzwiedzka K."/>
            <person name="Martijn J."/>
            <person name="Lind A.E."/>
            <person name="van Eijk R."/>
            <person name="Schleper C."/>
            <person name="Guy L."/>
            <person name="Ettema T.J."/>
        </authorList>
    </citation>
    <scope>NUCLEOTIDE SEQUENCE</scope>
</reference>
<sequence length="205" mass="22417">MSHAPAALETSTGLDNRKLLMWLFLASECLLFGSLIGAYLLYRGQSVTGPCPSDCVIDGVAYEGLFDIPFTSVSAFVLLMSSVTMVLALAAIQRGDQRGLRIWLLGTALLGLLFLSGQAFEFTEFNREGLSLSSNLFGTTFFVLTGFHGAHVTVGVLILLSLLVMAFRGRLTQAQSLNIELAGLYWHFVDVVWIVIFTLVYLIQP</sequence>
<dbReference type="GO" id="GO:0004129">
    <property type="term" value="F:cytochrome-c oxidase activity"/>
    <property type="evidence" value="ECO:0007669"/>
    <property type="project" value="InterPro"/>
</dbReference>
<comment type="subcellular location">
    <subcellularLocation>
        <location evidence="1">Cell membrane</location>
        <topology evidence="1">Multi-pass membrane protein</topology>
    </subcellularLocation>
</comment>
<dbReference type="AlphaFoldDB" id="A0A0F9CN03"/>
<evidence type="ECO:0000256" key="4">
    <source>
        <dbReference type="ARBA" id="ARBA00022692"/>
    </source>
</evidence>
<evidence type="ECO:0000259" key="8">
    <source>
        <dbReference type="PROSITE" id="PS50253"/>
    </source>
</evidence>
<name>A0A0F9CN03_9ZZZZ</name>
<protein>
    <recommendedName>
        <fullName evidence="8">Heme-copper oxidase subunit III family profile domain-containing protein</fullName>
    </recommendedName>
</protein>
<evidence type="ECO:0000256" key="1">
    <source>
        <dbReference type="ARBA" id="ARBA00004651"/>
    </source>
</evidence>
<gene>
    <name evidence="9" type="ORF">LCGC14_2381510</name>
</gene>
<accession>A0A0F9CN03</accession>
<dbReference type="SUPFAM" id="SSF81452">
    <property type="entry name" value="Cytochrome c oxidase subunit III-like"/>
    <property type="match status" value="1"/>
</dbReference>
<evidence type="ECO:0000313" key="9">
    <source>
        <dbReference type="EMBL" id="KKL27802.1"/>
    </source>
</evidence>
<dbReference type="Gene3D" id="1.20.120.80">
    <property type="entry name" value="Cytochrome c oxidase, subunit III, four-helix bundle"/>
    <property type="match status" value="1"/>
</dbReference>
<feature type="transmembrane region" description="Helical" evidence="7">
    <location>
        <begin position="140"/>
        <end position="164"/>
    </location>
</feature>
<evidence type="ECO:0000256" key="3">
    <source>
        <dbReference type="ARBA" id="ARBA00022475"/>
    </source>
</evidence>
<evidence type="ECO:0000256" key="7">
    <source>
        <dbReference type="SAM" id="Phobius"/>
    </source>
</evidence>
<evidence type="ECO:0000256" key="6">
    <source>
        <dbReference type="ARBA" id="ARBA00023136"/>
    </source>
</evidence>
<dbReference type="PANTHER" id="PTHR11403">
    <property type="entry name" value="CYTOCHROME C OXIDASE SUBUNIT III"/>
    <property type="match status" value="1"/>
</dbReference>
<dbReference type="GO" id="GO:0019646">
    <property type="term" value="P:aerobic electron transport chain"/>
    <property type="evidence" value="ECO:0007669"/>
    <property type="project" value="InterPro"/>
</dbReference>
<evidence type="ECO:0000256" key="2">
    <source>
        <dbReference type="ARBA" id="ARBA00010581"/>
    </source>
</evidence>
<dbReference type="PROSITE" id="PS50253">
    <property type="entry name" value="COX3"/>
    <property type="match status" value="1"/>
</dbReference>
<dbReference type="InterPro" id="IPR024791">
    <property type="entry name" value="Cyt_c/ubiquinol_Oxase_su3"/>
</dbReference>
<keyword evidence="6 7" id="KW-0472">Membrane</keyword>
<feature type="transmembrane region" description="Helical" evidence="7">
    <location>
        <begin position="68"/>
        <end position="90"/>
    </location>
</feature>
<feature type="domain" description="Heme-copper oxidase subunit III family profile" evidence="8">
    <location>
        <begin position="1"/>
        <end position="205"/>
    </location>
</feature>